<feature type="region of interest" description="Disordered" evidence="1">
    <location>
        <begin position="1"/>
        <end position="22"/>
    </location>
</feature>
<reference evidence="2" key="1">
    <citation type="submission" date="2014-11" db="EMBL/GenBank/DDBJ databases">
        <authorList>
            <person name="Amaro Gonzalez C."/>
        </authorList>
    </citation>
    <scope>NUCLEOTIDE SEQUENCE</scope>
</reference>
<protein>
    <submittedName>
        <fullName evidence="2">Uncharacterized protein</fullName>
    </submittedName>
</protein>
<name>A0A0E9T0F4_ANGAN</name>
<dbReference type="AlphaFoldDB" id="A0A0E9T0F4"/>
<reference evidence="2" key="2">
    <citation type="journal article" date="2015" name="Fish Shellfish Immunol.">
        <title>Early steps in the European eel (Anguilla anguilla)-Vibrio vulnificus interaction in the gills: Role of the RtxA13 toxin.</title>
        <authorList>
            <person name="Callol A."/>
            <person name="Pajuelo D."/>
            <person name="Ebbesson L."/>
            <person name="Teles M."/>
            <person name="MacKenzie S."/>
            <person name="Amaro C."/>
        </authorList>
    </citation>
    <scope>NUCLEOTIDE SEQUENCE</scope>
</reference>
<proteinExistence type="predicted"/>
<evidence type="ECO:0000313" key="2">
    <source>
        <dbReference type="EMBL" id="JAH46395.1"/>
    </source>
</evidence>
<evidence type="ECO:0000256" key="1">
    <source>
        <dbReference type="SAM" id="MobiDB-lite"/>
    </source>
</evidence>
<dbReference type="EMBL" id="GBXM01062182">
    <property type="protein sequence ID" value="JAH46395.1"/>
    <property type="molecule type" value="Transcribed_RNA"/>
</dbReference>
<accession>A0A0E9T0F4</accession>
<organism evidence="2">
    <name type="scientific">Anguilla anguilla</name>
    <name type="common">European freshwater eel</name>
    <name type="synonym">Muraena anguilla</name>
    <dbReference type="NCBI Taxonomy" id="7936"/>
    <lineage>
        <taxon>Eukaryota</taxon>
        <taxon>Metazoa</taxon>
        <taxon>Chordata</taxon>
        <taxon>Craniata</taxon>
        <taxon>Vertebrata</taxon>
        <taxon>Euteleostomi</taxon>
        <taxon>Actinopterygii</taxon>
        <taxon>Neopterygii</taxon>
        <taxon>Teleostei</taxon>
        <taxon>Anguilliformes</taxon>
        <taxon>Anguillidae</taxon>
        <taxon>Anguilla</taxon>
    </lineage>
</organism>
<sequence>MNHCKLSIINVSNRTADSPAKH</sequence>